<proteinExistence type="predicted"/>
<evidence type="ECO:0000313" key="2">
    <source>
        <dbReference type="Proteomes" id="UP000246077"/>
    </source>
</evidence>
<keyword evidence="2" id="KW-1185">Reference proteome</keyword>
<accession>A0A317DZ23</accession>
<reference evidence="2" key="1">
    <citation type="submission" date="2018-05" db="EMBL/GenBank/DDBJ databases">
        <title>Zavarzinia sp. HR-AS.</title>
        <authorList>
            <person name="Lee Y."/>
            <person name="Jeon C.O."/>
        </authorList>
    </citation>
    <scope>NUCLEOTIDE SEQUENCE [LARGE SCALE GENOMIC DNA]</scope>
    <source>
        <strain evidence="2">DSM 1231</strain>
    </source>
</reference>
<name>A0A317DZ23_9PROT</name>
<dbReference type="Proteomes" id="UP000246077">
    <property type="component" value="Unassembled WGS sequence"/>
</dbReference>
<protein>
    <recommendedName>
        <fullName evidence="3">Terminase</fullName>
    </recommendedName>
</protein>
<dbReference type="AlphaFoldDB" id="A0A317DZ23"/>
<evidence type="ECO:0008006" key="3">
    <source>
        <dbReference type="Google" id="ProtNLM"/>
    </source>
</evidence>
<sequence length="189" mass="20020">MITPDPPARDTPDWRGIEREYRLGQLFLAEIAAGFGVGEAAIRRRARAEGWERGTASGAASGADEADLAARRGLEVARAHRRLLAGLRETLGLVQQSLRDHLSAPTGPPDEGPFAGKAETVAGLVRALGTTADRLIRLERQAFGLENAMDGGTDDDSDAADIRERLQQRLARLAVPGDPGPLPGGAEQG</sequence>
<evidence type="ECO:0000313" key="1">
    <source>
        <dbReference type="EMBL" id="PWR19140.1"/>
    </source>
</evidence>
<organism evidence="1 2">
    <name type="scientific">Zavarzinia compransoris</name>
    <dbReference type="NCBI Taxonomy" id="1264899"/>
    <lineage>
        <taxon>Bacteria</taxon>
        <taxon>Pseudomonadati</taxon>
        <taxon>Pseudomonadota</taxon>
        <taxon>Alphaproteobacteria</taxon>
        <taxon>Rhodospirillales</taxon>
        <taxon>Zavarziniaceae</taxon>
        <taxon>Zavarzinia</taxon>
    </lineage>
</organism>
<dbReference type="RefSeq" id="WP_109922824.1">
    <property type="nucleotide sequence ID" value="NZ_QGLF01000005.1"/>
</dbReference>
<gene>
    <name evidence="1" type="ORF">DKG75_19495</name>
</gene>
<dbReference type="OrthoDB" id="8448870at2"/>
<comment type="caution">
    <text evidence="1">The sequence shown here is derived from an EMBL/GenBank/DDBJ whole genome shotgun (WGS) entry which is preliminary data.</text>
</comment>
<dbReference type="EMBL" id="QGLF01000005">
    <property type="protein sequence ID" value="PWR19140.1"/>
    <property type="molecule type" value="Genomic_DNA"/>
</dbReference>